<evidence type="ECO:0000256" key="8">
    <source>
        <dbReference type="SAM" id="MobiDB-lite"/>
    </source>
</evidence>
<dbReference type="RefSeq" id="WP_094852433.1">
    <property type="nucleotide sequence ID" value="NZ_NEVM01000001.1"/>
</dbReference>
<dbReference type="InterPro" id="IPR010920">
    <property type="entry name" value="LSM_dom_sf"/>
</dbReference>
<sequence length="876" mass="92860">MNSSIVSSSRGQAAADPAAARPARDAGQARAAADLAAAAGGAAHEARPRPARRRPALIAAVWLCLSLCFGLLLAGIAAPVHAQGAAAPAEAEKSPEKALDAARKQMDALRKGLAEETDDAELLRRRAAALDIQTKADAIADRLAPALAAMQARLTELGPIPDGTKEAHDVAAQRAELEKSRTALDAQVKLARLLSVEGAQTAAQVADVRRAQFQARLGERRASVLGTPFWSEFRGDGPRDITRLGELTDELRTALAGLPGWAWIALAAALAIVIGLWTLISRALIRLTASRVPAGRLRRSVHALTIVLLATITPGLIAELAFIALDWSGELADDTRALLAGTAGIVCFGGFVAGLGIALLEPSRPSWRLLNIPDEIARRMRWFPLTLGPVVTLIWVFERLPGVISASLSTTILANCIAALVLGGVVALGLTRLERARRSALRDPETGRVPPRSLLYVVVVSAIWLALTGSLVALLVGYVAFGNFVVKQLIWSIIVVAATYLLSLLADDFFMAVLGSRRDHGDKDKDKDQDRHTPRLRDQAAVLLSGIVRLFIAIVAITLVLSQFGEGPTELLQRVDQWRNGLAIGEVQLRPAALMQGLLVLGVGLFAVRMLKRWLTARFLPTTTLDTGMQTSTTTLFGYVGIVIAIALSLSALGIGLERVAWVASALSVGIGFGLQAVVQNFVSGLILLAERPVKVGDWVSLGGVEGDIRRINVRATEIQMSDRSTVIVPNSEFITKTVRNVTHANPLGLVQIKLPMPLSANAATIKETILAAFAEHPDVLETPAPNVYLDAIDAGNLQFNATAYVSSPRQAYGTRSTLLFDILQRLAQNGITLGKPPTMLVSAPVAASMPVLAPLAPQAPTTVAAPPPAAADDEG</sequence>
<dbReference type="Gene3D" id="1.10.287.1260">
    <property type="match status" value="1"/>
</dbReference>
<evidence type="ECO:0000256" key="3">
    <source>
        <dbReference type="ARBA" id="ARBA00022475"/>
    </source>
</evidence>
<name>A0A261SLN9_9BORD</name>
<dbReference type="SUPFAM" id="SSF82861">
    <property type="entry name" value="Mechanosensitive channel protein MscS (YggB), transmembrane region"/>
    <property type="match status" value="1"/>
</dbReference>
<feature type="transmembrane region" description="Helical" evidence="9">
    <location>
        <begin position="56"/>
        <end position="78"/>
    </location>
</feature>
<reference evidence="14" key="1">
    <citation type="submission" date="2017-05" db="EMBL/GenBank/DDBJ databases">
        <title>Complete and WGS of Bordetella genogroups.</title>
        <authorList>
            <person name="Spilker T."/>
            <person name="Lipuma J."/>
        </authorList>
    </citation>
    <scope>NUCLEOTIDE SEQUENCE [LARGE SCALE GENOMIC DNA]</scope>
    <source>
        <strain evidence="14">AU16122</strain>
    </source>
</reference>
<feature type="transmembrane region" description="Helical" evidence="9">
    <location>
        <begin position="454"/>
        <end position="478"/>
    </location>
</feature>
<dbReference type="AlphaFoldDB" id="A0A261SLN9"/>
<keyword evidence="7" id="KW-0175">Coiled coil</keyword>
<feature type="transmembrane region" description="Helical" evidence="9">
    <location>
        <begin position="541"/>
        <end position="564"/>
    </location>
</feature>
<evidence type="ECO:0000259" key="10">
    <source>
        <dbReference type="Pfam" id="PF00924"/>
    </source>
</evidence>
<feature type="compositionally biased region" description="Low complexity" evidence="8">
    <location>
        <begin position="10"/>
        <end position="31"/>
    </location>
</feature>
<dbReference type="EMBL" id="NEVM01000001">
    <property type="protein sequence ID" value="OZI38339.1"/>
    <property type="molecule type" value="Genomic_DNA"/>
</dbReference>
<feature type="transmembrane region" description="Helical" evidence="9">
    <location>
        <begin position="301"/>
        <end position="325"/>
    </location>
</feature>
<dbReference type="InterPro" id="IPR011014">
    <property type="entry name" value="MscS_channel_TM-2"/>
</dbReference>
<feature type="transmembrane region" description="Helical" evidence="9">
    <location>
        <begin position="636"/>
        <end position="655"/>
    </location>
</feature>
<feature type="region of interest" description="Disordered" evidence="8">
    <location>
        <begin position="1"/>
        <end position="31"/>
    </location>
</feature>
<dbReference type="SUPFAM" id="SSF82689">
    <property type="entry name" value="Mechanosensitive channel protein MscS (YggB), C-terminal domain"/>
    <property type="match status" value="1"/>
</dbReference>
<dbReference type="PANTHER" id="PTHR30347">
    <property type="entry name" value="POTASSIUM CHANNEL RELATED"/>
    <property type="match status" value="1"/>
</dbReference>
<evidence type="ECO:0000256" key="2">
    <source>
        <dbReference type="ARBA" id="ARBA00008017"/>
    </source>
</evidence>
<dbReference type="GO" id="GO:0005886">
    <property type="term" value="C:plasma membrane"/>
    <property type="evidence" value="ECO:0007669"/>
    <property type="project" value="UniProtKB-SubCell"/>
</dbReference>
<keyword evidence="14" id="KW-1185">Reference proteome</keyword>
<comment type="subcellular location">
    <subcellularLocation>
        <location evidence="1">Cell membrane</location>
        <topology evidence="1">Multi-pass membrane protein</topology>
    </subcellularLocation>
</comment>
<feature type="domain" description="Mechanosensitive ion channel MscS" evidence="10">
    <location>
        <begin position="678"/>
        <end position="744"/>
    </location>
</feature>
<evidence type="ECO:0000256" key="9">
    <source>
        <dbReference type="SAM" id="Phobius"/>
    </source>
</evidence>
<feature type="transmembrane region" description="Helical" evidence="9">
    <location>
        <begin position="337"/>
        <end position="360"/>
    </location>
</feature>
<dbReference type="InterPro" id="IPR006685">
    <property type="entry name" value="MscS_channel_2nd"/>
</dbReference>
<feature type="transmembrane region" description="Helical" evidence="9">
    <location>
        <begin position="412"/>
        <end position="433"/>
    </location>
</feature>
<dbReference type="InterPro" id="IPR052702">
    <property type="entry name" value="MscS-like_channel"/>
</dbReference>
<keyword evidence="4 9" id="KW-0812">Transmembrane</keyword>
<evidence type="ECO:0000313" key="13">
    <source>
        <dbReference type="EMBL" id="OZI38339.1"/>
    </source>
</evidence>
<evidence type="ECO:0000259" key="12">
    <source>
        <dbReference type="Pfam" id="PF21082"/>
    </source>
</evidence>
<dbReference type="Proteomes" id="UP000216020">
    <property type="component" value="Unassembled WGS sequence"/>
</dbReference>
<dbReference type="Pfam" id="PF12607">
    <property type="entry name" value="DUF3772"/>
    <property type="match status" value="1"/>
</dbReference>
<dbReference type="Pfam" id="PF21082">
    <property type="entry name" value="MS_channel_3rd"/>
    <property type="match status" value="1"/>
</dbReference>
<evidence type="ECO:0000256" key="5">
    <source>
        <dbReference type="ARBA" id="ARBA00022989"/>
    </source>
</evidence>
<accession>A0A261SLN9</accession>
<dbReference type="InterPro" id="IPR023408">
    <property type="entry name" value="MscS_beta-dom_sf"/>
</dbReference>
<keyword evidence="6 9" id="KW-0472">Membrane</keyword>
<dbReference type="PANTHER" id="PTHR30347:SF9">
    <property type="entry name" value="MINICONDUCTANCE MECHANOSENSITIVE CHANNEL MSCM"/>
    <property type="match status" value="1"/>
</dbReference>
<evidence type="ECO:0000256" key="6">
    <source>
        <dbReference type="ARBA" id="ARBA00023136"/>
    </source>
</evidence>
<feature type="coiled-coil region" evidence="7">
    <location>
        <begin position="99"/>
        <end position="133"/>
    </location>
</feature>
<keyword evidence="5 9" id="KW-1133">Transmembrane helix</keyword>
<feature type="transmembrane region" description="Helical" evidence="9">
    <location>
        <begin position="661"/>
        <end position="689"/>
    </location>
</feature>
<keyword evidence="3" id="KW-1003">Cell membrane</keyword>
<dbReference type="SUPFAM" id="SSF50182">
    <property type="entry name" value="Sm-like ribonucleoproteins"/>
    <property type="match status" value="1"/>
</dbReference>
<feature type="transmembrane region" description="Helical" evidence="9">
    <location>
        <begin position="592"/>
        <end position="611"/>
    </location>
</feature>
<evidence type="ECO:0000256" key="7">
    <source>
        <dbReference type="SAM" id="Coils"/>
    </source>
</evidence>
<feature type="transmembrane region" description="Helical" evidence="9">
    <location>
        <begin position="490"/>
        <end position="515"/>
    </location>
</feature>
<evidence type="ECO:0000313" key="14">
    <source>
        <dbReference type="Proteomes" id="UP000216020"/>
    </source>
</evidence>
<comment type="caution">
    <text evidence="13">The sequence shown here is derived from an EMBL/GenBank/DDBJ whole genome shotgun (WGS) entry which is preliminary data.</text>
</comment>
<evidence type="ECO:0000259" key="11">
    <source>
        <dbReference type="Pfam" id="PF12607"/>
    </source>
</evidence>
<dbReference type="GO" id="GO:0008381">
    <property type="term" value="F:mechanosensitive monoatomic ion channel activity"/>
    <property type="evidence" value="ECO:0007669"/>
    <property type="project" value="UniProtKB-ARBA"/>
</dbReference>
<dbReference type="Gene3D" id="2.30.30.60">
    <property type="match status" value="1"/>
</dbReference>
<dbReference type="InterPro" id="IPR011066">
    <property type="entry name" value="MscS_channel_C_sf"/>
</dbReference>
<evidence type="ECO:0000256" key="1">
    <source>
        <dbReference type="ARBA" id="ARBA00004651"/>
    </source>
</evidence>
<feature type="transmembrane region" description="Helical" evidence="9">
    <location>
        <begin position="380"/>
        <end position="397"/>
    </location>
</feature>
<feature type="domain" description="DUF3772" evidence="11">
    <location>
        <begin position="189"/>
        <end position="250"/>
    </location>
</feature>
<feature type="domain" description="Mechanosensitive ion channel MscS C-terminal" evidence="12">
    <location>
        <begin position="758"/>
        <end position="832"/>
    </location>
</feature>
<dbReference type="Gene3D" id="3.30.70.100">
    <property type="match status" value="1"/>
</dbReference>
<feature type="transmembrane region" description="Helical" evidence="9">
    <location>
        <begin position="260"/>
        <end position="280"/>
    </location>
</feature>
<gene>
    <name evidence="13" type="ORF">CAL29_08455</name>
</gene>
<dbReference type="Pfam" id="PF00924">
    <property type="entry name" value="MS_channel_2nd"/>
    <property type="match status" value="1"/>
</dbReference>
<evidence type="ECO:0000256" key="4">
    <source>
        <dbReference type="ARBA" id="ARBA00022692"/>
    </source>
</evidence>
<organism evidence="13 14">
    <name type="scientific">Bordetella genomosp. 10</name>
    <dbReference type="NCBI Taxonomy" id="1416804"/>
    <lineage>
        <taxon>Bacteria</taxon>
        <taxon>Pseudomonadati</taxon>
        <taxon>Pseudomonadota</taxon>
        <taxon>Betaproteobacteria</taxon>
        <taxon>Burkholderiales</taxon>
        <taxon>Alcaligenaceae</taxon>
        <taxon>Bordetella</taxon>
    </lineage>
</organism>
<proteinExistence type="inferred from homology"/>
<comment type="similarity">
    <text evidence="2">Belongs to the MscS (TC 1.A.23) family.</text>
</comment>
<protein>
    <submittedName>
        <fullName evidence="13">Mechanosensitive ion channel protein</fullName>
    </submittedName>
</protein>
<dbReference type="InterPro" id="IPR049278">
    <property type="entry name" value="MS_channel_C"/>
</dbReference>
<dbReference type="InterPro" id="IPR022249">
    <property type="entry name" value="DUF3772"/>
</dbReference>